<keyword evidence="4" id="KW-0158">Chromosome</keyword>
<accession>A0ABY7D2L1</accession>
<dbReference type="Proteomes" id="UP001164743">
    <property type="component" value="Chromosome 14A"/>
</dbReference>
<evidence type="ECO:0000256" key="1">
    <source>
        <dbReference type="ARBA" id="ARBA00004123"/>
    </source>
</evidence>
<dbReference type="Gene3D" id="1.10.20.10">
    <property type="entry name" value="Histone, subunit A"/>
    <property type="match status" value="1"/>
</dbReference>
<keyword evidence="6" id="KW-0539">Nucleus</keyword>
<evidence type="ECO:0000256" key="2">
    <source>
        <dbReference type="ARBA" id="ARBA00004286"/>
    </source>
</evidence>
<reference evidence="8" key="1">
    <citation type="submission" date="2022-10" db="EMBL/GenBank/DDBJ databases">
        <title>Puccinia triticina Genome sequencing and assembly.</title>
        <authorList>
            <person name="Li C."/>
        </authorList>
    </citation>
    <scope>NUCLEOTIDE SEQUENCE</scope>
    <source>
        <strain evidence="8">Pt15</strain>
    </source>
</reference>
<dbReference type="InterPro" id="IPR001951">
    <property type="entry name" value="Histone_H4"/>
</dbReference>
<comment type="subcellular location">
    <subcellularLocation>
        <location evidence="2">Chromosome</location>
    </subcellularLocation>
    <subcellularLocation>
        <location evidence="1">Nucleus</location>
    </subcellularLocation>
</comment>
<proteinExistence type="inferred from homology"/>
<evidence type="ECO:0000256" key="4">
    <source>
        <dbReference type="ARBA" id="ARBA00022454"/>
    </source>
</evidence>
<dbReference type="EMBL" id="CP110434">
    <property type="protein sequence ID" value="WAQ91465.1"/>
    <property type="molecule type" value="Genomic_DNA"/>
</dbReference>
<keyword evidence="5" id="KW-0238">DNA-binding</keyword>
<sequence>MSGHGTSGSKGLGKGGAKPAIPWFFMQNRLADLYTTTQIFLENVIRDFVTCTEHAKRKTVTSLNFVYVLKQQAQTLYVFGA</sequence>
<evidence type="ECO:0000313" key="8">
    <source>
        <dbReference type="EMBL" id="WAQ91465.1"/>
    </source>
</evidence>
<protein>
    <recommendedName>
        <fullName evidence="10">Histone H4</fullName>
    </recommendedName>
</protein>
<dbReference type="PANTHER" id="PTHR10484">
    <property type="entry name" value="HISTONE H4"/>
    <property type="match status" value="1"/>
</dbReference>
<dbReference type="RefSeq" id="XP_053027020.1">
    <property type="nucleotide sequence ID" value="XM_053163055.1"/>
</dbReference>
<organism evidence="8 9">
    <name type="scientific">Puccinia triticina</name>
    <dbReference type="NCBI Taxonomy" id="208348"/>
    <lineage>
        <taxon>Eukaryota</taxon>
        <taxon>Fungi</taxon>
        <taxon>Dikarya</taxon>
        <taxon>Basidiomycota</taxon>
        <taxon>Pucciniomycotina</taxon>
        <taxon>Pucciniomycetes</taxon>
        <taxon>Pucciniales</taxon>
        <taxon>Pucciniaceae</taxon>
        <taxon>Puccinia</taxon>
    </lineage>
</organism>
<evidence type="ECO:0000256" key="3">
    <source>
        <dbReference type="ARBA" id="ARBA00006564"/>
    </source>
</evidence>
<dbReference type="SMART" id="SM00417">
    <property type="entry name" value="H4"/>
    <property type="match status" value="1"/>
</dbReference>
<dbReference type="InterPro" id="IPR009072">
    <property type="entry name" value="Histone-fold"/>
</dbReference>
<keyword evidence="7" id="KW-0544">Nucleosome core</keyword>
<dbReference type="SUPFAM" id="SSF47113">
    <property type="entry name" value="Histone-fold"/>
    <property type="match status" value="1"/>
</dbReference>
<keyword evidence="9" id="KW-1185">Reference proteome</keyword>
<evidence type="ECO:0000256" key="5">
    <source>
        <dbReference type="ARBA" id="ARBA00023125"/>
    </source>
</evidence>
<evidence type="ECO:0000256" key="6">
    <source>
        <dbReference type="ARBA" id="ARBA00023242"/>
    </source>
</evidence>
<comment type="similarity">
    <text evidence="3">Belongs to the histone H4 family.</text>
</comment>
<evidence type="ECO:0000313" key="9">
    <source>
        <dbReference type="Proteomes" id="UP001164743"/>
    </source>
</evidence>
<evidence type="ECO:0008006" key="10">
    <source>
        <dbReference type="Google" id="ProtNLM"/>
    </source>
</evidence>
<dbReference type="GeneID" id="77803950"/>
<name>A0ABY7D2L1_9BASI</name>
<gene>
    <name evidence="8" type="ORF">PtA15_14A349</name>
</gene>
<evidence type="ECO:0000256" key="7">
    <source>
        <dbReference type="ARBA" id="ARBA00023269"/>
    </source>
</evidence>